<name>A0A239AUS0_9PSED</name>
<evidence type="ECO:0000313" key="3">
    <source>
        <dbReference type="Proteomes" id="UP000198407"/>
    </source>
</evidence>
<dbReference type="EMBL" id="FZOL01000002">
    <property type="protein sequence ID" value="SNR98708.1"/>
    <property type="molecule type" value="Genomic_DNA"/>
</dbReference>
<keyword evidence="1" id="KW-0472">Membrane</keyword>
<keyword evidence="3" id="KW-1185">Reference proteome</keyword>
<dbReference type="Proteomes" id="UP000198407">
    <property type="component" value="Unassembled WGS sequence"/>
</dbReference>
<feature type="transmembrane region" description="Helical" evidence="1">
    <location>
        <begin position="64"/>
        <end position="82"/>
    </location>
</feature>
<protein>
    <recommendedName>
        <fullName evidence="4">DUF4234 domain-containing protein</fullName>
    </recommendedName>
</protein>
<keyword evidence="1" id="KW-1133">Transmembrane helix</keyword>
<evidence type="ECO:0008006" key="4">
    <source>
        <dbReference type="Google" id="ProtNLM"/>
    </source>
</evidence>
<reference evidence="3" key="1">
    <citation type="submission" date="2017-06" db="EMBL/GenBank/DDBJ databases">
        <authorList>
            <person name="Varghese N."/>
            <person name="Submissions S."/>
        </authorList>
    </citation>
    <scope>NUCLEOTIDE SEQUENCE [LARGE SCALE GENOMIC DNA]</scope>
    <source>
        <strain evidence="3">DSM 22348</strain>
    </source>
</reference>
<sequence length="148" mass="17078">MTMSTCGLYGLFWYLRNWELYRRASGARVMLLPRILWPELFLYSLLSRVDRRIRASGRNYEWSPWWLACGMLLAWVLGVQLWMVSLPIPGWIDAVLMMIALFLLALGEVQRAINFCEGDPQGGGNAQLTAVNWLWISIFTSGWIVLGY</sequence>
<dbReference type="AlphaFoldDB" id="A0A239AUS0"/>
<organism evidence="2 3">
    <name type="scientific">Pseudomonas japonica</name>
    <dbReference type="NCBI Taxonomy" id="256466"/>
    <lineage>
        <taxon>Bacteria</taxon>
        <taxon>Pseudomonadati</taxon>
        <taxon>Pseudomonadota</taxon>
        <taxon>Gammaproteobacteria</taxon>
        <taxon>Pseudomonadales</taxon>
        <taxon>Pseudomonadaceae</taxon>
        <taxon>Pseudomonas</taxon>
    </lineage>
</organism>
<evidence type="ECO:0000256" key="1">
    <source>
        <dbReference type="SAM" id="Phobius"/>
    </source>
</evidence>
<proteinExistence type="predicted"/>
<keyword evidence="1" id="KW-0812">Transmembrane</keyword>
<gene>
    <name evidence="2" type="ORF">SAMN05444352_10268</name>
</gene>
<evidence type="ECO:0000313" key="2">
    <source>
        <dbReference type="EMBL" id="SNR98708.1"/>
    </source>
</evidence>
<accession>A0A239AUS0</accession>
<feature type="transmembrane region" description="Helical" evidence="1">
    <location>
        <begin position="88"/>
        <end position="107"/>
    </location>
</feature>
<feature type="transmembrane region" description="Helical" evidence="1">
    <location>
        <begin position="128"/>
        <end position="146"/>
    </location>
</feature>